<reference evidence="2" key="1">
    <citation type="submission" date="2022-08" db="EMBL/GenBank/DDBJ databases">
        <title>A Global Phylogenomic Analysis of the Shiitake Genus Lentinula.</title>
        <authorList>
            <consortium name="DOE Joint Genome Institute"/>
            <person name="Sierra-Patev S."/>
            <person name="Min B."/>
            <person name="Naranjo-Ortiz M."/>
            <person name="Looney B."/>
            <person name="Konkel Z."/>
            <person name="Slot J.C."/>
            <person name="Sakamoto Y."/>
            <person name="Steenwyk J.L."/>
            <person name="Rokas A."/>
            <person name="Carro J."/>
            <person name="Camarero S."/>
            <person name="Ferreira P."/>
            <person name="Molpeceres G."/>
            <person name="Ruiz-Duenas F.J."/>
            <person name="Serrano A."/>
            <person name="Henrissat B."/>
            <person name="Drula E."/>
            <person name="Hughes K.W."/>
            <person name="Mata J.L."/>
            <person name="Ishikawa N.K."/>
            <person name="Vargas-Isla R."/>
            <person name="Ushijima S."/>
            <person name="Smith C.A."/>
            <person name="Ahrendt S."/>
            <person name="Andreopoulos W."/>
            <person name="He G."/>
            <person name="Labutti K."/>
            <person name="Lipzen A."/>
            <person name="Ng V."/>
            <person name="Riley R."/>
            <person name="Sandor L."/>
            <person name="Barry K."/>
            <person name="Martinez A.T."/>
            <person name="Xiao Y."/>
            <person name="Gibbons J.G."/>
            <person name="Terashima K."/>
            <person name="Grigoriev I.V."/>
            <person name="Hibbett D.S."/>
        </authorList>
    </citation>
    <scope>NUCLEOTIDE SEQUENCE</scope>
    <source>
        <strain evidence="2">JLM2183</strain>
    </source>
</reference>
<dbReference type="GO" id="GO:0043161">
    <property type="term" value="P:proteasome-mediated ubiquitin-dependent protein catabolic process"/>
    <property type="evidence" value="ECO:0007669"/>
    <property type="project" value="TreeGrafter"/>
</dbReference>
<feature type="region of interest" description="Disordered" evidence="1">
    <location>
        <begin position="25"/>
        <end position="54"/>
    </location>
</feature>
<dbReference type="InterPro" id="IPR019193">
    <property type="entry name" value="UBQ-conj_enz_E2-bd_prot"/>
</dbReference>
<dbReference type="Pfam" id="PF09814">
    <property type="entry name" value="HECT_2"/>
    <property type="match status" value="1"/>
</dbReference>
<comment type="caution">
    <text evidence="2">The sequence shown here is derived from an EMBL/GenBank/DDBJ whole genome shotgun (WGS) entry which is preliminary data.</text>
</comment>
<feature type="region of interest" description="Disordered" evidence="1">
    <location>
        <begin position="370"/>
        <end position="396"/>
    </location>
</feature>
<gene>
    <name evidence="2" type="ORF">J3R30DRAFT_3420092</name>
</gene>
<dbReference type="GO" id="GO:0030332">
    <property type="term" value="F:cyclin binding"/>
    <property type="evidence" value="ECO:0007669"/>
    <property type="project" value="TreeGrafter"/>
</dbReference>
<dbReference type="EMBL" id="JAOTPV010000001">
    <property type="protein sequence ID" value="KAJ4490215.1"/>
    <property type="molecule type" value="Genomic_DNA"/>
</dbReference>
<feature type="region of interest" description="Disordered" evidence="1">
    <location>
        <begin position="517"/>
        <end position="578"/>
    </location>
</feature>
<dbReference type="OrthoDB" id="66510at2759"/>
<keyword evidence="3" id="KW-1185">Reference proteome</keyword>
<feature type="region of interest" description="Disordered" evidence="1">
    <location>
        <begin position="109"/>
        <end position="128"/>
    </location>
</feature>
<sequence>MATLTKVKSEPVAISTLALSVPTPFPKQNLAGNSSSVDISSHEQRPQLQESEPALSISSEVFERQETERQNGSLHELMPSIVHVERACIMALNNLLSLPVRWKTIVPDRRHSMPNAPQSSSSQAVEESSTSALHTLVSNLRTRDNEKMIQASSLESDTDLLQELHIRVNEISSSLETSDAELVKTLIALLSHLHRLSVLVNPYSPSPIASFWSAGDSNESHNLFDTLKRQLSDFQLERSTSQQDVVPRGSKPVLAVEATLLWSQIDQELDTVVSMCKERTEYLSYDPPDYEYDTLPVYDHESQSFIDVYDHQKMRGEASSTSPIMPGGQMSEKRRLDLEAVTMAIDRLYLVAPQLHNQRVELKSTKLAQMEKARRQGSSTAPILSRSVGKQKERDRDVKELENMFELINKASERSFKDQSVILDGGMQARLEKVRRRDIAKREAFVDQLAEHSDARRLHDQDALLQEKTKDPDAMLSLPEFIREAVPAGSLKTHNPKALLTLPEFIKEVPPPHIISSRSTSALPIPAPSGGALARLKSKSKNRDRSMSAPPLAWLRSSSSKSNIRESSPKVNEESSSPDFSFDVTYVAEFHETLHHVLVFFTVTGAQPGFDLEAEVVPSFSNNQADDGDRLIIKSGSKSSPPLILPARVVPGKQEIKVQSGHFEIKLAALSSLTLPLEPGPLLDATQLSNANPTSFICSMCSLQLIQSSKFRYCDLPSEHWEELVDAWMCHSSQTLNDNIVKNGRGGFWPSIDQALVGGSYILFEDSAMTKDNLHPDTFKGDDHRLVRCLCGSVLGRCQEHFSSDPSKVTAFKILKYAVRPVSASSEPIRIPLSAFIVEDMVEFVHAHASHRFVISDEEDERPRILIWLFKPSLQLAYATLKRYAIPKSSSMNVAKVLYKLIGPSEGKLNLKNMLEKYPGFPQAEYLFYPMDTCQRLAVLLKESNRTYPDNMRTMTGLEVGWLQRA</sequence>
<dbReference type="GO" id="GO:0031624">
    <property type="term" value="F:ubiquitin conjugating enzyme binding"/>
    <property type="evidence" value="ECO:0007669"/>
    <property type="project" value="TreeGrafter"/>
</dbReference>
<dbReference type="GO" id="GO:0051865">
    <property type="term" value="P:protein autoubiquitination"/>
    <property type="evidence" value="ECO:0007669"/>
    <property type="project" value="TreeGrafter"/>
</dbReference>
<dbReference type="GO" id="GO:0005829">
    <property type="term" value="C:cytosol"/>
    <property type="evidence" value="ECO:0007669"/>
    <property type="project" value="TreeGrafter"/>
</dbReference>
<dbReference type="GO" id="GO:0000151">
    <property type="term" value="C:ubiquitin ligase complex"/>
    <property type="evidence" value="ECO:0007669"/>
    <property type="project" value="TreeGrafter"/>
</dbReference>
<evidence type="ECO:0000313" key="3">
    <source>
        <dbReference type="Proteomes" id="UP001150266"/>
    </source>
</evidence>
<dbReference type="Proteomes" id="UP001150266">
    <property type="component" value="Unassembled WGS sequence"/>
</dbReference>
<dbReference type="GO" id="GO:0005634">
    <property type="term" value="C:nucleus"/>
    <property type="evidence" value="ECO:0007669"/>
    <property type="project" value="TreeGrafter"/>
</dbReference>
<feature type="compositionally biased region" description="Polar residues" evidence="1">
    <location>
        <begin position="30"/>
        <end position="39"/>
    </location>
</feature>
<dbReference type="GO" id="GO:0061630">
    <property type="term" value="F:ubiquitin protein ligase activity"/>
    <property type="evidence" value="ECO:0007669"/>
    <property type="project" value="TreeGrafter"/>
</dbReference>
<evidence type="ECO:0000256" key="1">
    <source>
        <dbReference type="SAM" id="MobiDB-lite"/>
    </source>
</evidence>
<dbReference type="PANTHER" id="PTHR31531:SF2">
    <property type="entry name" value="E3 UBIQUITIN-PROTEIN LIGASE E3D"/>
    <property type="match status" value="1"/>
</dbReference>
<dbReference type="GO" id="GO:0006513">
    <property type="term" value="P:protein monoubiquitination"/>
    <property type="evidence" value="ECO:0007669"/>
    <property type="project" value="TreeGrafter"/>
</dbReference>
<protein>
    <submittedName>
        <fullName evidence="2">HECT-like ubiquitin-conjugating enzyme-binding-domain-containing protein</fullName>
    </submittedName>
</protein>
<dbReference type="AlphaFoldDB" id="A0A9W9ATK1"/>
<dbReference type="GO" id="GO:0000209">
    <property type="term" value="P:protein polyubiquitination"/>
    <property type="evidence" value="ECO:0007669"/>
    <property type="project" value="TreeGrafter"/>
</dbReference>
<feature type="compositionally biased region" description="Low complexity" evidence="1">
    <location>
        <begin position="118"/>
        <end position="128"/>
    </location>
</feature>
<name>A0A9W9ATK1_9AGAR</name>
<dbReference type="PANTHER" id="PTHR31531">
    <property type="entry name" value="E3 UBIQUITIN-PROTEIN LIGASE E3D FAMILY MEMBER"/>
    <property type="match status" value="1"/>
</dbReference>
<proteinExistence type="predicted"/>
<accession>A0A9W9ATK1</accession>
<organism evidence="2 3">
    <name type="scientific">Lentinula aciculospora</name>
    <dbReference type="NCBI Taxonomy" id="153920"/>
    <lineage>
        <taxon>Eukaryota</taxon>
        <taxon>Fungi</taxon>
        <taxon>Dikarya</taxon>
        <taxon>Basidiomycota</taxon>
        <taxon>Agaricomycotina</taxon>
        <taxon>Agaricomycetes</taxon>
        <taxon>Agaricomycetidae</taxon>
        <taxon>Agaricales</taxon>
        <taxon>Marasmiineae</taxon>
        <taxon>Omphalotaceae</taxon>
        <taxon>Lentinula</taxon>
    </lineage>
</organism>
<evidence type="ECO:0000313" key="2">
    <source>
        <dbReference type="EMBL" id="KAJ4490215.1"/>
    </source>
</evidence>
<feature type="compositionally biased region" description="Basic and acidic residues" evidence="1">
    <location>
        <begin position="563"/>
        <end position="573"/>
    </location>
</feature>